<evidence type="ECO:0000313" key="3">
    <source>
        <dbReference type="Proteomes" id="UP001605036"/>
    </source>
</evidence>
<gene>
    <name evidence="2" type="ORF">R1flu_004713</name>
</gene>
<accession>A0ABD1YTZ2</accession>
<comment type="caution">
    <text evidence="2">The sequence shown here is derived from an EMBL/GenBank/DDBJ whole genome shotgun (WGS) entry which is preliminary data.</text>
</comment>
<dbReference type="EMBL" id="JBHFFA010000003">
    <property type="protein sequence ID" value="KAL2633234.1"/>
    <property type="molecule type" value="Genomic_DNA"/>
</dbReference>
<feature type="coiled-coil region" evidence="1">
    <location>
        <begin position="58"/>
        <end position="85"/>
    </location>
</feature>
<keyword evidence="3" id="KW-1185">Reference proteome</keyword>
<protein>
    <submittedName>
        <fullName evidence="2">Uncharacterized protein</fullName>
    </submittedName>
</protein>
<dbReference type="AlphaFoldDB" id="A0ABD1YTZ2"/>
<evidence type="ECO:0000256" key="1">
    <source>
        <dbReference type="SAM" id="Coils"/>
    </source>
</evidence>
<sequence>MQTIHRNLEMEWELRTQLQTKCEKDQALARPEVRDAAVLVQPEDQTATAMEVDALTSRLVVEDQLIRLQNLLAELQQEWECLEIEDIWPMKDWHGLGKTSQSRAADPPKGIPTIGHVGPADYVDKNAPGVSRALVPQLAGLPDIPLAHSFVPTPPPPR</sequence>
<dbReference type="Proteomes" id="UP001605036">
    <property type="component" value="Unassembled WGS sequence"/>
</dbReference>
<proteinExistence type="predicted"/>
<name>A0ABD1YTZ2_9MARC</name>
<keyword evidence="1" id="KW-0175">Coiled coil</keyword>
<evidence type="ECO:0000313" key="2">
    <source>
        <dbReference type="EMBL" id="KAL2633234.1"/>
    </source>
</evidence>
<reference evidence="2 3" key="1">
    <citation type="submission" date="2024-09" db="EMBL/GenBank/DDBJ databases">
        <title>Chromosome-scale assembly of Riccia fluitans.</title>
        <authorList>
            <person name="Paukszto L."/>
            <person name="Sawicki J."/>
            <person name="Karawczyk K."/>
            <person name="Piernik-Szablinska J."/>
            <person name="Szczecinska M."/>
            <person name="Mazdziarz M."/>
        </authorList>
    </citation>
    <scope>NUCLEOTIDE SEQUENCE [LARGE SCALE GENOMIC DNA]</scope>
    <source>
        <strain evidence="2">Rf_01</strain>
        <tissue evidence="2">Aerial parts of the thallus</tissue>
    </source>
</reference>
<organism evidence="2 3">
    <name type="scientific">Riccia fluitans</name>
    <dbReference type="NCBI Taxonomy" id="41844"/>
    <lineage>
        <taxon>Eukaryota</taxon>
        <taxon>Viridiplantae</taxon>
        <taxon>Streptophyta</taxon>
        <taxon>Embryophyta</taxon>
        <taxon>Marchantiophyta</taxon>
        <taxon>Marchantiopsida</taxon>
        <taxon>Marchantiidae</taxon>
        <taxon>Marchantiales</taxon>
        <taxon>Ricciaceae</taxon>
        <taxon>Riccia</taxon>
    </lineage>
</organism>